<dbReference type="Gene3D" id="3.40.50.1820">
    <property type="entry name" value="alpha/beta hydrolase"/>
    <property type="match status" value="1"/>
</dbReference>
<proteinExistence type="predicted"/>
<dbReference type="InterPro" id="IPR050266">
    <property type="entry name" value="AB_hydrolase_sf"/>
</dbReference>
<dbReference type="AlphaFoldDB" id="A0A516NRG8"/>
<keyword evidence="2" id="KW-0378">Hydrolase</keyword>
<dbReference type="SUPFAM" id="SSF53474">
    <property type="entry name" value="alpha/beta-Hydrolases"/>
    <property type="match status" value="1"/>
</dbReference>
<dbReference type="InterPro" id="IPR029058">
    <property type="entry name" value="AB_hydrolase_fold"/>
</dbReference>
<dbReference type="GO" id="GO:0016020">
    <property type="term" value="C:membrane"/>
    <property type="evidence" value="ECO:0007669"/>
    <property type="project" value="TreeGrafter"/>
</dbReference>
<reference evidence="2 3" key="1">
    <citation type="submission" date="2019-07" db="EMBL/GenBank/DDBJ databases">
        <title>Complete Genome Sequence and Methylome Analysis of Nocardia otitidis-caviarum NEB252.</title>
        <authorList>
            <person name="Fomenkov A."/>
            <person name="Anton B.P."/>
            <person name="Vincze T."/>
            <person name="Roberts R.J."/>
        </authorList>
    </citation>
    <scope>NUCLEOTIDE SEQUENCE [LARGE SCALE GENOMIC DNA]</scope>
    <source>
        <strain evidence="2 3">NEB252</strain>
    </source>
</reference>
<dbReference type="Proteomes" id="UP000317039">
    <property type="component" value="Chromosome"/>
</dbReference>
<dbReference type="PANTHER" id="PTHR43798">
    <property type="entry name" value="MONOACYLGLYCEROL LIPASE"/>
    <property type="match status" value="1"/>
</dbReference>
<name>A0A516NRG8_9NOCA</name>
<dbReference type="InterPro" id="IPR000073">
    <property type="entry name" value="AB_hydrolase_1"/>
</dbReference>
<dbReference type="RefSeq" id="WP_143982569.1">
    <property type="nucleotide sequence ID" value="NZ_CP041695.1"/>
</dbReference>
<organism evidence="2 3">
    <name type="scientific">Nocardia otitidiscaviarum</name>
    <dbReference type="NCBI Taxonomy" id="1823"/>
    <lineage>
        <taxon>Bacteria</taxon>
        <taxon>Bacillati</taxon>
        <taxon>Actinomycetota</taxon>
        <taxon>Actinomycetes</taxon>
        <taxon>Mycobacteriales</taxon>
        <taxon>Nocardiaceae</taxon>
        <taxon>Nocardia</taxon>
    </lineage>
</organism>
<protein>
    <submittedName>
        <fullName evidence="2">Alpha/beta hydrolase</fullName>
    </submittedName>
</protein>
<feature type="domain" description="AB hydrolase-1" evidence="1">
    <location>
        <begin position="61"/>
        <end position="311"/>
    </location>
</feature>
<dbReference type="PANTHER" id="PTHR43798:SF33">
    <property type="entry name" value="HYDROLASE, PUTATIVE (AFU_ORTHOLOGUE AFUA_2G14860)-RELATED"/>
    <property type="match status" value="1"/>
</dbReference>
<accession>A0A516NRG8</accession>
<dbReference type="EMBL" id="CP041695">
    <property type="protein sequence ID" value="QDP81510.1"/>
    <property type="molecule type" value="Genomic_DNA"/>
</dbReference>
<evidence type="ECO:0000313" key="2">
    <source>
        <dbReference type="EMBL" id="QDP81510.1"/>
    </source>
</evidence>
<dbReference type="GeneID" id="80335640"/>
<dbReference type="Pfam" id="PF12697">
    <property type="entry name" value="Abhydrolase_6"/>
    <property type="match status" value="1"/>
</dbReference>
<dbReference type="GO" id="GO:0016787">
    <property type="term" value="F:hydrolase activity"/>
    <property type="evidence" value="ECO:0007669"/>
    <property type="project" value="UniProtKB-KW"/>
</dbReference>
<sequence length="326" mass="34890">MRYVDWGERSTRWSGIHSETVDPGGLSAHCLMAEGERAPSDAPVHLLVPNPAGSASNMIDVLPVLRGYGRVIAVDLPGSMTGHTEARDRRAHGLEADAIFLRDLTDALGLDTVVIHGWSAGAMVALLFADLAPERVAGLVLVAPALPPPLSAGESRWWRTIGRAGLAVGPPVARAALRVFGKRLIDRKRAVLSDPAGSGWDLAGGDGSRLSDEFRELAGEELRTAGPRQLGRGITGFASIMSAMFVRRHPVQDAMRRTSAPTLLLWGDDDRLIVRAWIDDWTARRPNWQLTVLDTVGHALPIEVPGRYADAVGEWLSGAFGGTSGG</sequence>
<gene>
    <name evidence="2" type="ORF">FOH10_25090</name>
</gene>
<evidence type="ECO:0000313" key="3">
    <source>
        <dbReference type="Proteomes" id="UP000317039"/>
    </source>
</evidence>
<dbReference type="KEGG" id="nod:FOH10_25090"/>
<evidence type="ECO:0000259" key="1">
    <source>
        <dbReference type="Pfam" id="PF12697"/>
    </source>
</evidence>